<keyword evidence="3" id="KW-0677">Repeat</keyword>
<dbReference type="AlphaFoldDB" id="A0AAV3AUJ7"/>
<dbReference type="PANTHER" id="PTHR14897">
    <property type="entry name" value="WD REPEAT AND COILED-COIL-CONTAINING PROTEIN"/>
    <property type="match status" value="1"/>
</dbReference>
<name>A0AAV3AUJ7_PYXAD</name>
<dbReference type="Pfam" id="PF15390">
    <property type="entry name" value="WDCP"/>
    <property type="match status" value="1"/>
</dbReference>
<keyword evidence="2" id="KW-0853">WD repeat</keyword>
<evidence type="ECO:0000313" key="6">
    <source>
        <dbReference type="Proteomes" id="UP001181693"/>
    </source>
</evidence>
<keyword evidence="6" id="KW-1185">Reference proteome</keyword>
<sequence>MDLGKAKLLRNGVNALHQAIHPVHGLAWTDGKQVILTSLHLQSEEPELGGSVVIGQFEHVHGLYWGPVMDIPALLAVQHKKHVTVWQLYYNPLEKNKLVVSQTCAYGEPLPILPQGCVWHPNKDILIVLTKRDIIVLYSVCHNNTNVKADITGCNVIRCACWTKDGSRVVAAMDDSLYSYLWNDDNKTLSPCSFCPVFNIDSTIISIQPTVDYQVVVTAEISPKSSTNIHKELDESKIQMSLLKLDENLSRNNRRLSVDSGKSEPVDLLKVSSLVPADISHILARHRKSDPSPLLHMKQKSISMESKPELSNLVIVTFEKNATTTRKVSLPGISTPDILVLDSHCERAAVASNTSNLVLIYPIAPSCMPNIQQIKLEETERAKGISFITDTQLLIMAGRQRSGDMVFLPISVSEKYTIQLLTRKIMPIEYIPSRLNSDQNFDHCNNTADSKQLGDDQSVSKEFWMPNHIGSKSLHIKRKLREITRGTSCDPSPTSSLDDYDENKSVAESYSPVTLENFQTEPTSPRALKVNTATINKTFCRSVSQKPYKKESQVEEDRSPTLNNVSEITLNSGLEAQEIESEVSKNCMKIMPYPSSEDPPYVSVTLQSSDVEGSDFRRVLLCHGKLHLRTVREIFHLQAIEMMFDTKWVVLTEDGEGFAPIIFRANQDVVIREAKDRCTSSTPCTDSSGPTEKKQ</sequence>
<keyword evidence="4" id="KW-0175">Coiled coil</keyword>
<evidence type="ECO:0000256" key="4">
    <source>
        <dbReference type="ARBA" id="ARBA00023054"/>
    </source>
</evidence>
<evidence type="ECO:0000313" key="5">
    <source>
        <dbReference type="EMBL" id="DBA25718.1"/>
    </source>
</evidence>
<protein>
    <recommendedName>
        <fullName evidence="1">WD repeat and coiled-coil-containing protein</fullName>
    </recommendedName>
</protein>
<organism evidence="5 6">
    <name type="scientific">Pyxicephalus adspersus</name>
    <name type="common">African bullfrog</name>
    <dbReference type="NCBI Taxonomy" id="30357"/>
    <lineage>
        <taxon>Eukaryota</taxon>
        <taxon>Metazoa</taxon>
        <taxon>Chordata</taxon>
        <taxon>Craniata</taxon>
        <taxon>Vertebrata</taxon>
        <taxon>Euteleostomi</taxon>
        <taxon>Amphibia</taxon>
        <taxon>Batrachia</taxon>
        <taxon>Anura</taxon>
        <taxon>Neobatrachia</taxon>
        <taxon>Ranoidea</taxon>
        <taxon>Pyxicephalidae</taxon>
        <taxon>Pyxicephalinae</taxon>
        <taxon>Pyxicephalus</taxon>
    </lineage>
</organism>
<dbReference type="InterPro" id="IPR036322">
    <property type="entry name" value="WD40_repeat_dom_sf"/>
</dbReference>
<evidence type="ECO:0000256" key="2">
    <source>
        <dbReference type="ARBA" id="ARBA00022574"/>
    </source>
</evidence>
<evidence type="ECO:0000256" key="1">
    <source>
        <dbReference type="ARBA" id="ARBA00015683"/>
    </source>
</evidence>
<gene>
    <name evidence="5" type="ORF">GDO54_010076</name>
</gene>
<dbReference type="PANTHER" id="PTHR14897:SF11">
    <property type="entry name" value="WD REPEAT AND COILED-COIL-CONTAINING PROTEIN"/>
    <property type="match status" value="1"/>
</dbReference>
<accession>A0AAV3AUJ7</accession>
<evidence type="ECO:0000256" key="3">
    <source>
        <dbReference type="ARBA" id="ARBA00022737"/>
    </source>
</evidence>
<dbReference type="InterPro" id="IPR028041">
    <property type="entry name" value="WDCP"/>
</dbReference>
<reference evidence="5" key="1">
    <citation type="thesis" date="2020" institute="ProQuest LLC" country="789 East Eisenhower Parkway, Ann Arbor, MI, USA">
        <title>Comparative Genomics and Chromosome Evolution.</title>
        <authorList>
            <person name="Mudd A.B."/>
        </authorList>
    </citation>
    <scope>NUCLEOTIDE SEQUENCE</scope>
    <source>
        <strain evidence="5">1538</strain>
        <tissue evidence="5">Blood</tissue>
    </source>
</reference>
<dbReference type="EMBL" id="DYDO01000004">
    <property type="protein sequence ID" value="DBA25718.1"/>
    <property type="molecule type" value="Genomic_DNA"/>
</dbReference>
<dbReference type="GO" id="GO:0019900">
    <property type="term" value="F:kinase binding"/>
    <property type="evidence" value="ECO:0007669"/>
    <property type="project" value="TreeGrafter"/>
</dbReference>
<comment type="caution">
    <text evidence="5">The sequence shown here is derived from an EMBL/GenBank/DDBJ whole genome shotgun (WGS) entry which is preliminary data.</text>
</comment>
<proteinExistence type="predicted"/>
<dbReference type="SUPFAM" id="SSF50978">
    <property type="entry name" value="WD40 repeat-like"/>
    <property type="match status" value="1"/>
</dbReference>
<dbReference type="Proteomes" id="UP001181693">
    <property type="component" value="Unassembled WGS sequence"/>
</dbReference>